<evidence type="ECO:0000256" key="9">
    <source>
        <dbReference type="ARBA" id="ARBA00022857"/>
    </source>
</evidence>
<evidence type="ECO:0000256" key="11">
    <source>
        <dbReference type="ARBA" id="ARBA00022989"/>
    </source>
</evidence>
<evidence type="ECO:0000259" key="19">
    <source>
        <dbReference type="SMART" id="SM01002"/>
    </source>
</evidence>
<dbReference type="InterPro" id="IPR008142">
    <property type="entry name" value="AlaDH/PNT_CS1"/>
</dbReference>
<dbReference type="CDD" id="cd05304">
    <property type="entry name" value="Rubrum_tdh"/>
    <property type="match status" value="1"/>
</dbReference>
<dbReference type="InterPro" id="IPR024605">
    <property type="entry name" value="NADP_transhyd_a_C"/>
</dbReference>
<evidence type="ECO:0000256" key="7">
    <source>
        <dbReference type="ARBA" id="ARBA00022692"/>
    </source>
</evidence>
<evidence type="ECO:0000256" key="8">
    <source>
        <dbReference type="ARBA" id="ARBA00022741"/>
    </source>
</evidence>
<dbReference type="EMBL" id="SMBY01000004">
    <property type="protein sequence ID" value="TCV06318.1"/>
    <property type="molecule type" value="Genomic_DNA"/>
</dbReference>
<dbReference type="PANTHER" id="PTHR10160">
    <property type="entry name" value="NAD(P) TRANSHYDROGENASE"/>
    <property type="match status" value="1"/>
</dbReference>
<evidence type="ECO:0000256" key="4">
    <source>
        <dbReference type="ARBA" id="ARBA00012943"/>
    </source>
</evidence>
<dbReference type="Pfam" id="PF01262">
    <property type="entry name" value="AlaDh_PNT_C"/>
    <property type="match status" value="1"/>
</dbReference>
<accession>A0A4R3VPQ1</accession>
<keyword evidence="22" id="KW-1185">Reference proteome</keyword>
<dbReference type="GO" id="GO:0006740">
    <property type="term" value="P:NADPH regeneration"/>
    <property type="evidence" value="ECO:0007669"/>
    <property type="project" value="TreeGrafter"/>
</dbReference>
<dbReference type="SUPFAM" id="SSF52283">
    <property type="entry name" value="Formate/glycerate dehydrogenase catalytic domain-like"/>
    <property type="match status" value="1"/>
</dbReference>
<comment type="subcellular location">
    <subcellularLocation>
        <location evidence="2">Cell inner membrane</location>
        <topology evidence="2">Multi-pass membrane protein</topology>
    </subcellularLocation>
</comment>
<dbReference type="InterPro" id="IPR008143">
    <property type="entry name" value="Ala_DH/PNT_CS2"/>
</dbReference>
<name>A0A4R3VPQ1_9GAMM</name>
<feature type="transmembrane region" description="Helical" evidence="18">
    <location>
        <begin position="221"/>
        <end position="244"/>
    </location>
</feature>
<comment type="similarity">
    <text evidence="3">Belongs to the AlaDH/PNT family.</text>
</comment>
<feature type="domain" description="Alanine dehydrogenase/pyridine nucleotide transhydrogenase NAD(H)-binding" evidence="19">
    <location>
        <begin position="199"/>
        <end position="364"/>
    </location>
</feature>
<feature type="transmembrane region" description="Helical" evidence="18">
    <location>
        <begin position="532"/>
        <end position="552"/>
    </location>
</feature>
<dbReference type="AlphaFoldDB" id="A0A4R3VPQ1"/>
<dbReference type="NCBIfam" id="NF006942">
    <property type="entry name" value="PRK09424.1"/>
    <property type="match status" value="1"/>
</dbReference>
<keyword evidence="13 18" id="KW-0472">Membrane</keyword>
<evidence type="ECO:0000256" key="15">
    <source>
        <dbReference type="ARBA" id="ARBA00071831"/>
    </source>
</evidence>
<dbReference type="PROSITE" id="PS00837">
    <property type="entry name" value="ALADH_PNT_2"/>
    <property type="match status" value="1"/>
</dbReference>
<evidence type="ECO:0000313" key="21">
    <source>
        <dbReference type="EMBL" id="TCV06318.1"/>
    </source>
</evidence>
<dbReference type="NCBIfam" id="TIGR00561">
    <property type="entry name" value="pntA"/>
    <property type="match status" value="1"/>
</dbReference>
<evidence type="ECO:0000256" key="16">
    <source>
        <dbReference type="ARBA" id="ARBA00079788"/>
    </source>
</evidence>
<dbReference type="EC" id="7.1.1.1" evidence="4"/>
<evidence type="ECO:0000256" key="13">
    <source>
        <dbReference type="ARBA" id="ARBA00023136"/>
    </source>
</evidence>
<dbReference type="SMART" id="SM01002">
    <property type="entry name" value="AlaDh_PNT_C"/>
    <property type="match status" value="1"/>
</dbReference>
<keyword evidence="11 18" id="KW-1133">Transmembrane helix</keyword>
<dbReference type="InterPro" id="IPR036291">
    <property type="entry name" value="NAD(P)-bd_dom_sf"/>
</dbReference>
<comment type="catalytic activity">
    <reaction evidence="14">
        <text>NAD(+) + NADPH + H(+)(in) = NADH + NADP(+) + H(+)(out)</text>
        <dbReference type="Rhea" id="RHEA:47992"/>
        <dbReference type="ChEBI" id="CHEBI:15378"/>
        <dbReference type="ChEBI" id="CHEBI:57540"/>
        <dbReference type="ChEBI" id="CHEBI:57783"/>
        <dbReference type="ChEBI" id="CHEBI:57945"/>
        <dbReference type="ChEBI" id="CHEBI:58349"/>
        <dbReference type="EC" id="7.1.1.1"/>
    </reaction>
</comment>
<sequence>MTCHKKSVWQEGDQPLFFCVDLGILGAADPGEFCITDRVRIITFVKISEKGISMRIGVPRERLANEARVAATPKTVEQLLKLGFTVAIERDAGKLASFDDAAYEEAGASIVDSSEVWQSDIVLKVNAPQDDEIELTRAGSTLVSFIWPAQNPELLEKLAARQVTVLAMDSVPRISRAQSMDALSSMANIAGYRAIVEAAHEFGRFFTGQITAAGKVPPAKVMIIGAGVAGLAAIGAAGSLGAIVRAFDTRPEVKEQVKSMGAEFLELDFEEEAGSGDGYAKVMSEAFIKAEMELFAAQAKEVDIIVTTALIPGKPAPRLITKEMVLSMKPGSVIVDLAAQTGGNCELTVADRVTVTENGVKIIGYTDLPSRLPTQSSQLYGTNLVNLLKLLCKEKNGEIDIDFDDTVIRGVTVIKEGDVTWPAPPIQVSAQPQQAKPAAAVVKEEAVPASPWKKYAFMAIAILLFGWLADAAPKEFLSHFTVFALSCVVGYYVVWNVSHALHTPLMSVTNAISGIIVVGALLQIGHGGWVSFFSFIAVLIASINIFGGFTVTQRMLKMFRKN</sequence>
<dbReference type="PROSITE" id="PS00836">
    <property type="entry name" value="ALADH_PNT_1"/>
    <property type="match status" value="1"/>
</dbReference>
<dbReference type="InterPro" id="IPR026255">
    <property type="entry name" value="NADP_transhyd_a"/>
</dbReference>
<keyword evidence="5" id="KW-1003">Cell membrane</keyword>
<evidence type="ECO:0000256" key="10">
    <source>
        <dbReference type="ARBA" id="ARBA00022967"/>
    </source>
</evidence>
<evidence type="ECO:0000313" key="22">
    <source>
        <dbReference type="Proteomes" id="UP000295433"/>
    </source>
</evidence>
<comment type="caution">
    <text evidence="21">The sequence shown here is derived from an EMBL/GenBank/DDBJ whole genome shotgun (WGS) entry which is preliminary data.</text>
</comment>
<dbReference type="PIRSF" id="PIRSF000203">
    <property type="entry name" value="NADP_transhydrogenase_alpha"/>
    <property type="match status" value="1"/>
</dbReference>
<dbReference type="GO" id="GO:0008750">
    <property type="term" value="F:proton-translocating NAD(P)+ transhydrogenase activity"/>
    <property type="evidence" value="ECO:0007669"/>
    <property type="project" value="UniProtKB-EC"/>
</dbReference>
<gene>
    <name evidence="21" type="ORF">EDC54_104227</name>
</gene>
<feature type="transmembrane region" description="Helical" evidence="18">
    <location>
        <begin position="476"/>
        <end position="495"/>
    </location>
</feature>
<keyword evidence="6" id="KW-0997">Cell inner membrane</keyword>
<evidence type="ECO:0000259" key="20">
    <source>
        <dbReference type="SMART" id="SM01003"/>
    </source>
</evidence>
<dbReference type="InterPro" id="IPR007886">
    <property type="entry name" value="AlaDH/PNT_N"/>
</dbReference>
<evidence type="ECO:0000256" key="3">
    <source>
        <dbReference type="ARBA" id="ARBA00005689"/>
    </source>
</evidence>
<keyword evidence="9" id="KW-0521">NADP</keyword>
<dbReference type="Proteomes" id="UP000295433">
    <property type="component" value="Unassembled WGS sequence"/>
</dbReference>
<feature type="transmembrane region" description="Helical" evidence="18">
    <location>
        <begin position="507"/>
        <end position="526"/>
    </location>
</feature>
<keyword evidence="7 18" id="KW-0812">Transmembrane</keyword>
<evidence type="ECO:0000256" key="5">
    <source>
        <dbReference type="ARBA" id="ARBA00022475"/>
    </source>
</evidence>
<keyword evidence="8" id="KW-0547">Nucleotide-binding</keyword>
<dbReference type="GO" id="GO:0005886">
    <property type="term" value="C:plasma membrane"/>
    <property type="evidence" value="ECO:0007669"/>
    <property type="project" value="UniProtKB-SubCell"/>
</dbReference>
<feature type="domain" description="Alanine dehydrogenase/pyridine nucleotide transhydrogenase N-terminal" evidence="20">
    <location>
        <begin position="57"/>
        <end position="190"/>
    </location>
</feature>
<evidence type="ECO:0000256" key="14">
    <source>
        <dbReference type="ARBA" id="ARBA00048202"/>
    </source>
</evidence>
<keyword evidence="12" id="KW-0520">NAD</keyword>
<dbReference type="SUPFAM" id="SSF51735">
    <property type="entry name" value="NAD(P)-binding Rossmann-fold domains"/>
    <property type="match status" value="1"/>
</dbReference>
<evidence type="ECO:0000256" key="17">
    <source>
        <dbReference type="ARBA" id="ARBA00083734"/>
    </source>
</evidence>
<dbReference type="InterPro" id="IPR007698">
    <property type="entry name" value="AlaDH/PNT_NAD(H)-bd"/>
</dbReference>
<evidence type="ECO:0000256" key="12">
    <source>
        <dbReference type="ARBA" id="ARBA00023027"/>
    </source>
</evidence>
<dbReference type="PANTHER" id="PTHR10160:SF19">
    <property type="entry name" value="PROTON-TRANSLOCATING NAD(P)(+) TRANSHYDROGENASE"/>
    <property type="match status" value="1"/>
</dbReference>
<dbReference type="Pfam" id="PF12769">
    <property type="entry name" value="PNTB_4TM"/>
    <property type="match status" value="1"/>
</dbReference>
<feature type="transmembrane region" description="Helical" evidence="18">
    <location>
        <begin position="452"/>
        <end position="470"/>
    </location>
</feature>
<dbReference type="SMART" id="SM01003">
    <property type="entry name" value="AlaDh_PNT_N"/>
    <property type="match status" value="1"/>
</dbReference>
<dbReference type="FunFam" id="3.40.50.720:FF:000028">
    <property type="entry name" value="NAD(P) transhydrogenase subunit alpha"/>
    <property type="match status" value="1"/>
</dbReference>
<evidence type="ECO:0000256" key="6">
    <source>
        <dbReference type="ARBA" id="ARBA00022519"/>
    </source>
</evidence>
<evidence type="ECO:0000256" key="2">
    <source>
        <dbReference type="ARBA" id="ARBA00004429"/>
    </source>
</evidence>
<comment type="function">
    <text evidence="1">The transhydrogenation between NADH and NADP is coupled to respiration and ATP hydrolysis and functions as a proton pump across the membrane.</text>
</comment>
<keyword evidence="10" id="KW-1278">Translocase</keyword>
<protein>
    <recommendedName>
        <fullName evidence="15">NAD(P) transhydrogenase subunit alpha</fullName>
        <ecNumber evidence="4">7.1.1.1</ecNumber>
    </recommendedName>
    <alternativeName>
        <fullName evidence="17">Nicotinamide nucleotide transhydrogenase subunit alpha</fullName>
    </alternativeName>
    <alternativeName>
        <fullName evidence="16">Pyridine nucleotide transhydrogenase subunit alpha</fullName>
    </alternativeName>
</protein>
<organism evidence="21 22">
    <name type="scientific">Samsonia erythrinae</name>
    <dbReference type="NCBI Taxonomy" id="160434"/>
    <lineage>
        <taxon>Bacteria</taxon>
        <taxon>Pseudomonadati</taxon>
        <taxon>Pseudomonadota</taxon>
        <taxon>Gammaproteobacteria</taxon>
        <taxon>Enterobacterales</taxon>
        <taxon>Pectobacteriaceae</taxon>
        <taxon>Samsonia</taxon>
    </lineage>
</organism>
<evidence type="ECO:0000256" key="1">
    <source>
        <dbReference type="ARBA" id="ARBA00003943"/>
    </source>
</evidence>
<dbReference type="Gene3D" id="3.40.50.720">
    <property type="entry name" value="NAD(P)-binding Rossmann-like Domain"/>
    <property type="match status" value="2"/>
</dbReference>
<dbReference type="GO" id="GO:0016491">
    <property type="term" value="F:oxidoreductase activity"/>
    <property type="evidence" value="ECO:0007669"/>
    <property type="project" value="InterPro"/>
</dbReference>
<reference evidence="21 22" key="1">
    <citation type="submission" date="2019-03" db="EMBL/GenBank/DDBJ databases">
        <title>Genomic Encyclopedia of Type Strains, Phase IV (KMG-IV): sequencing the most valuable type-strain genomes for metagenomic binning, comparative biology and taxonomic classification.</title>
        <authorList>
            <person name="Goeker M."/>
        </authorList>
    </citation>
    <scope>NUCLEOTIDE SEQUENCE [LARGE SCALE GENOMIC DNA]</scope>
    <source>
        <strain evidence="21 22">DSM 16730</strain>
    </source>
</reference>
<dbReference type="GO" id="GO:0050661">
    <property type="term" value="F:NADP binding"/>
    <property type="evidence" value="ECO:0007669"/>
    <property type="project" value="TreeGrafter"/>
</dbReference>
<dbReference type="Pfam" id="PF05222">
    <property type="entry name" value="AlaDh_PNT_N"/>
    <property type="match status" value="1"/>
</dbReference>
<proteinExistence type="inferred from homology"/>
<evidence type="ECO:0000256" key="18">
    <source>
        <dbReference type="SAM" id="Phobius"/>
    </source>
</evidence>
<dbReference type="FunFam" id="3.40.50.720:FF:000063">
    <property type="entry name" value="NAD(P) transhydrogenase subunit alpha"/>
    <property type="match status" value="1"/>
</dbReference>